<dbReference type="Pfam" id="PF07940">
    <property type="entry name" value="Hepar_II_III_C"/>
    <property type="match status" value="1"/>
</dbReference>
<comment type="caution">
    <text evidence="3">The sequence shown here is derived from an EMBL/GenBank/DDBJ whole genome shotgun (WGS) entry which is preliminary data.</text>
</comment>
<sequence length="601" mass="64615">MLPVYAAPKRQQSVKGSRNMFNLTSLKARQARLLNAVHAALATRTTASVKGFVSSPEPRTIGSFARGRQLVAGNYLFAGTLINAPGHSLWEVTPPDANYAADLHGFSWLDDLAAVGDMAARDAAQSWLWGWIDRFGKGRGPGWTPDLTGRRLIRWINHALFVLRGQESEKSRAFYRSLVQQTQFLSRRWRGAAPGLPRFEALTGLIYAGLALEGQEDLADPAIKALARECATQIDDQGGLPTRNPEELLAVFTLLTWAAAALGDVGRSCPKEHLAAIERIAPTLRSLRHTDGGLARFHGGGRGAEGWLDHALAASRVKTAQPDGLAMGYARLSAGRTSIVIDAATPPKGAASHNAHASTLGFELTSGRRPLVVSCGSGASFGLDWRRAGRATPSHSTLCLGGYSSARLADPDAATGVEALINGPTYVPVELSPQSDGIKFQGGHDGYVASHGLTHARTLELTFDGRGLAGEDMLLALEDAEKRRFDAALDAGKLKGLRFDIRFHLHPDVDATLDLGGAAISMALKSGEIWVFRHDGTHNLSLEPGAYLETTRLKPRAAQQIVLSGSAFTYATRVRWSLSKAQETAIGVRDLSMDEPYLNEN</sequence>
<reference evidence="3" key="1">
    <citation type="journal article" date="2014" name="Int. J. Syst. Evol. Microbiol.">
        <title>Complete genome of a new Firmicutes species belonging to the dominant human colonic microbiota ('Ruminococcus bicirculans') reveals two chromosomes and a selective capacity to utilize plant glucans.</title>
        <authorList>
            <consortium name="NISC Comparative Sequencing Program"/>
            <person name="Wegmann U."/>
            <person name="Louis P."/>
            <person name="Goesmann A."/>
            <person name="Henrissat B."/>
            <person name="Duncan S.H."/>
            <person name="Flint H.J."/>
        </authorList>
    </citation>
    <scope>NUCLEOTIDE SEQUENCE</scope>
    <source>
        <strain evidence="3">NBRC 109915</strain>
    </source>
</reference>
<organism evidence="3 4">
    <name type="scientific">Sulfitobacter pacificus</name>
    <dbReference type="NCBI Taxonomy" id="1499314"/>
    <lineage>
        <taxon>Bacteria</taxon>
        <taxon>Pseudomonadati</taxon>
        <taxon>Pseudomonadota</taxon>
        <taxon>Alphaproteobacteria</taxon>
        <taxon>Rhodobacterales</taxon>
        <taxon>Roseobacteraceae</taxon>
        <taxon>Sulfitobacter</taxon>
    </lineage>
</organism>
<dbReference type="InterPro" id="IPR012480">
    <property type="entry name" value="Hepar_II_III_C"/>
</dbReference>
<gene>
    <name evidence="3" type="ORF">GCM10007927_34790</name>
</gene>
<evidence type="ECO:0000256" key="1">
    <source>
        <dbReference type="ARBA" id="ARBA00004196"/>
    </source>
</evidence>
<evidence type="ECO:0000313" key="3">
    <source>
        <dbReference type="EMBL" id="GLQ28676.1"/>
    </source>
</evidence>
<evidence type="ECO:0000259" key="2">
    <source>
        <dbReference type="Pfam" id="PF07940"/>
    </source>
</evidence>
<dbReference type="Gene3D" id="1.50.10.100">
    <property type="entry name" value="Chondroitin AC/alginate lyase"/>
    <property type="match status" value="1"/>
</dbReference>
<evidence type="ECO:0000313" key="4">
    <source>
        <dbReference type="Proteomes" id="UP001161388"/>
    </source>
</evidence>
<accession>A0ABQ5VNY1</accession>
<reference evidence="3" key="2">
    <citation type="submission" date="2023-01" db="EMBL/GenBank/DDBJ databases">
        <title>Draft genome sequence of Sulfitobacter pacificus strain NBRC 109915.</title>
        <authorList>
            <person name="Sun Q."/>
            <person name="Mori K."/>
        </authorList>
    </citation>
    <scope>NUCLEOTIDE SEQUENCE</scope>
    <source>
        <strain evidence="3">NBRC 109915</strain>
    </source>
</reference>
<dbReference type="EMBL" id="BSNL01000001">
    <property type="protein sequence ID" value="GLQ28676.1"/>
    <property type="molecule type" value="Genomic_DNA"/>
</dbReference>
<dbReference type="Proteomes" id="UP001161388">
    <property type="component" value="Unassembled WGS sequence"/>
</dbReference>
<name>A0ABQ5VNY1_9RHOB</name>
<proteinExistence type="predicted"/>
<dbReference type="Gene3D" id="2.70.98.70">
    <property type="match status" value="1"/>
</dbReference>
<keyword evidence="4" id="KW-1185">Reference proteome</keyword>
<dbReference type="InterPro" id="IPR008929">
    <property type="entry name" value="Chondroitin_lyas"/>
</dbReference>
<comment type="subcellular location">
    <subcellularLocation>
        <location evidence="1">Cell envelope</location>
    </subcellularLocation>
</comment>
<feature type="domain" description="Heparinase II/III-like C-terminal" evidence="2">
    <location>
        <begin position="319"/>
        <end position="577"/>
    </location>
</feature>
<protein>
    <recommendedName>
        <fullName evidence="2">Heparinase II/III-like C-terminal domain-containing protein</fullName>
    </recommendedName>
</protein>